<dbReference type="InterPro" id="IPR029044">
    <property type="entry name" value="Nucleotide-diphossugar_trans"/>
</dbReference>
<gene>
    <name evidence="2" type="ORF">J2S74_000454</name>
</gene>
<sequence>MKCIILAAGYGTRLYPLTKNTAKSLLTVRDRPVMEHILEKVGKVDTVDEVFIVTNDKFYKSFVQWADSFPFSKKITVINDETTTNENRLGAIADIQFVIKQAAIDDDFLVLAGDNLFQFELTSFVDYFEKRNGDCITVHEINDRETLQRSGVVKVNNEDRVISFEEKPDNPQSNLAVPPFYLYERETIPLFKEYLEEGNNPDAPGHFIPWLIGRKPVYAYKFKGLRYDIGTLESYQKVQELFQ</sequence>
<evidence type="ECO:0000313" key="2">
    <source>
        <dbReference type="EMBL" id="MDQ0253082.1"/>
    </source>
</evidence>
<keyword evidence="2" id="KW-0808">Transferase</keyword>
<dbReference type="EMBL" id="JAUSUG010000001">
    <property type="protein sequence ID" value="MDQ0253082.1"/>
    <property type="molecule type" value="Genomic_DNA"/>
</dbReference>
<dbReference type="EC" id="2.7.7.24" evidence="2"/>
<dbReference type="GO" id="GO:0008879">
    <property type="term" value="F:glucose-1-phosphate thymidylyltransferase activity"/>
    <property type="evidence" value="ECO:0007669"/>
    <property type="project" value="UniProtKB-EC"/>
</dbReference>
<dbReference type="Pfam" id="PF00483">
    <property type="entry name" value="NTP_transferase"/>
    <property type="match status" value="1"/>
</dbReference>
<protein>
    <submittedName>
        <fullName evidence="2">Glucose-1-phosphate thymidylyltransferase</fullName>
        <ecNumber evidence="2">2.7.7.24</ecNumber>
    </submittedName>
</protein>
<dbReference type="RefSeq" id="WP_307321236.1">
    <property type="nucleotide sequence ID" value="NZ_JAUSUG010000001.1"/>
</dbReference>
<reference evidence="2 3" key="1">
    <citation type="submission" date="2023-07" db="EMBL/GenBank/DDBJ databases">
        <title>Genomic Encyclopedia of Type Strains, Phase IV (KMG-IV): sequencing the most valuable type-strain genomes for metagenomic binning, comparative biology and taxonomic classification.</title>
        <authorList>
            <person name="Goeker M."/>
        </authorList>
    </citation>
    <scope>NUCLEOTIDE SEQUENCE [LARGE SCALE GENOMIC DNA]</scope>
    <source>
        <strain evidence="2 3">DSM 9768</strain>
    </source>
</reference>
<dbReference type="SUPFAM" id="SSF53448">
    <property type="entry name" value="Nucleotide-diphospho-sugar transferases"/>
    <property type="match status" value="1"/>
</dbReference>
<feature type="domain" description="Nucleotidyl transferase" evidence="1">
    <location>
        <begin position="2"/>
        <end position="240"/>
    </location>
</feature>
<dbReference type="CDD" id="cd04181">
    <property type="entry name" value="NTP_transferase"/>
    <property type="match status" value="1"/>
</dbReference>
<proteinExistence type="predicted"/>
<keyword evidence="2" id="KW-0548">Nucleotidyltransferase</keyword>
<dbReference type="InterPro" id="IPR005835">
    <property type="entry name" value="NTP_transferase_dom"/>
</dbReference>
<dbReference type="PANTHER" id="PTHR42883:SF2">
    <property type="entry name" value="THYMIDYLYLTRANSFERASE"/>
    <property type="match status" value="1"/>
</dbReference>
<dbReference type="PANTHER" id="PTHR42883">
    <property type="entry name" value="GLUCOSE-1-PHOSPHATE THYMIDYLTRANSFERASE"/>
    <property type="match status" value="1"/>
</dbReference>
<organism evidence="2 3">
    <name type="scientific">Evansella vedderi</name>
    <dbReference type="NCBI Taxonomy" id="38282"/>
    <lineage>
        <taxon>Bacteria</taxon>
        <taxon>Bacillati</taxon>
        <taxon>Bacillota</taxon>
        <taxon>Bacilli</taxon>
        <taxon>Bacillales</taxon>
        <taxon>Bacillaceae</taxon>
        <taxon>Evansella</taxon>
    </lineage>
</organism>
<evidence type="ECO:0000313" key="3">
    <source>
        <dbReference type="Proteomes" id="UP001230005"/>
    </source>
</evidence>
<dbReference type="Gene3D" id="3.90.550.10">
    <property type="entry name" value="Spore Coat Polysaccharide Biosynthesis Protein SpsA, Chain A"/>
    <property type="match status" value="1"/>
</dbReference>
<comment type="caution">
    <text evidence="2">The sequence shown here is derived from an EMBL/GenBank/DDBJ whole genome shotgun (WGS) entry which is preliminary data.</text>
</comment>
<evidence type="ECO:0000259" key="1">
    <source>
        <dbReference type="Pfam" id="PF00483"/>
    </source>
</evidence>
<dbReference type="Proteomes" id="UP001230005">
    <property type="component" value="Unassembled WGS sequence"/>
</dbReference>
<accession>A0ABT9ZPB7</accession>
<name>A0ABT9ZPB7_9BACI</name>
<keyword evidence="3" id="KW-1185">Reference proteome</keyword>